<feature type="repeat" description="WD" evidence="3">
    <location>
        <begin position="178"/>
        <end position="219"/>
    </location>
</feature>
<feature type="repeat" description="WD" evidence="3">
    <location>
        <begin position="267"/>
        <end position="300"/>
    </location>
</feature>
<evidence type="ECO:0000313" key="5">
    <source>
        <dbReference type="Proteomes" id="UP001151518"/>
    </source>
</evidence>
<dbReference type="PANTHER" id="PTHR19848:SF8">
    <property type="entry name" value="F-BOX AND WD REPEAT DOMAIN CONTAINING 7"/>
    <property type="match status" value="1"/>
</dbReference>
<gene>
    <name evidence="4" type="primary">TUP1_1</name>
    <name evidence="4" type="ORF">GGI25_002995</name>
</gene>
<dbReference type="Pfam" id="PF00400">
    <property type="entry name" value="WD40"/>
    <property type="match status" value="7"/>
</dbReference>
<dbReference type="OrthoDB" id="17410at2759"/>
<evidence type="ECO:0000313" key="4">
    <source>
        <dbReference type="EMBL" id="KAJ2677605.1"/>
    </source>
</evidence>
<name>A0A9W8G2Q9_9FUNG</name>
<organism evidence="4 5">
    <name type="scientific">Coemansia spiralis</name>
    <dbReference type="NCBI Taxonomy" id="417178"/>
    <lineage>
        <taxon>Eukaryota</taxon>
        <taxon>Fungi</taxon>
        <taxon>Fungi incertae sedis</taxon>
        <taxon>Zoopagomycota</taxon>
        <taxon>Kickxellomycotina</taxon>
        <taxon>Kickxellomycetes</taxon>
        <taxon>Kickxellales</taxon>
        <taxon>Kickxellaceae</taxon>
        <taxon>Coemansia</taxon>
    </lineage>
</organism>
<feature type="repeat" description="WD" evidence="3">
    <location>
        <begin position="136"/>
        <end position="177"/>
    </location>
</feature>
<dbReference type="PROSITE" id="PS50294">
    <property type="entry name" value="WD_REPEATS_REGION"/>
    <property type="match status" value="6"/>
</dbReference>
<evidence type="ECO:0000256" key="2">
    <source>
        <dbReference type="ARBA" id="ARBA00022737"/>
    </source>
</evidence>
<dbReference type="Gene3D" id="2.130.10.10">
    <property type="entry name" value="YVTN repeat-like/Quinoprotein amine dehydrogenase"/>
    <property type="match status" value="1"/>
</dbReference>
<dbReference type="InterPro" id="IPR019775">
    <property type="entry name" value="WD40_repeat_CS"/>
</dbReference>
<reference evidence="4" key="1">
    <citation type="submission" date="2022-07" db="EMBL/GenBank/DDBJ databases">
        <title>Phylogenomic reconstructions and comparative analyses of Kickxellomycotina fungi.</title>
        <authorList>
            <person name="Reynolds N.K."/>
            <person name="Stajich J.E."/>
            <person name="Barry K."/>
            <person name="Grigoriev I.V."/>
            <person name="Crous P."/>
            <person name="Smith M.E."/>
        </authorList>
    </citation>
    <scope>NUCLEOTIDE SEQUENCE</scope>
    <source>
        <strain evidence="4">NRRL 3115</strain>
    </source>
</reference>
<dbReference type="SMART" id="SM00320">
    <property type="entry name" value="WD40"/>
    <property type="match status" value="7"/>
</dbReference>
<proteinExistence type="predicted"/>
<dbReference type="PROSITE" id="PS50082">
    <property type="entry name" value="WD_REPEATS_2"/>
    <property type="match status" value="7"/>
</dbReference>
<dbReference type="InterPro" id="IPR036322">
    <property type="entry name" value="WD40_repeat_dom_sf"/>
</dbReference>
<feature type="repeat" description="WD" evidence="3">
    <location>
        <begin position="225"/>
        <end position="266"/>
    </location>
</feature>
<accession>A0A9W8G2Q9</accession>
<comment type="caution">
    <text evidence="4">The sequence shown here is derived from an EMBL/GenBank/DDBJ whole genome shotgun (WGS) entry which is preliminary data.</text>
</comment>
<dbReference type="CDD" id="cd00200">
    <property type="entry name" value="WD40"/>
    <property type="match status" value="1"/>
</dbReference>
<protein>
    <submittedName>
        <fullName evidence="4">General transcription repressor</fullName>
    </submittedName>
</protein>
<dbReference type="AlphaFoldDB" id="A0A9W8G2Q9"/>
<dbReference type="InterPro" id="IPR020472">
    <property type="entry name" value="WD40_PAC1"/>
</dbReference>
<dbReference type="PANTHER" id="PTHR19848">
    <property type="entry name" value="WD40 REPEAT PROTEIN"/>
    <property type="match status" value="1"/>
</dbReference>
<sequence length="394" mass="43810">MTIKHIDKYQADLIKLNIFEQEIERRQATEQNEWVANSLNYNANAQSGSRMVCDRPYHQQLVNRRRGADWIVTFNPRSRKSLNIDNIHTLDHTGVISCIAFSSDGKYLATGSNHTIQIWNVATGNKELTFNDQPADDGSEMYIRAVCFSSDGKYLISGAEDERIHIWDIQARIVRHTLSGYGQGIFSLALSPSGSMVLSGSGDHKVRLWDIESGKEVCKFVIEGVVAKDACVMSVAFSPNGKLIAAALLDNTIRLWDVKTRTLLQRIDVHTNSIYSLAFSPDGQSLLSGSLDNTLRIWDLGRYGSNGRLADIVACHSTLVGHKDFVLTAAYSPNGNWILSSSKDCGVQFWDPHTSQSQCLLQGHRNAVVSVAFSPTQRYFATGSGDSRARIWSY</sequence>
<dbReference type="PROSITE" id="PS00678">
    <property type="entry name" value="WD_REPEATS_1"/>
    <property type="match status" value="4"/>
</dbReference>
<keyword evidence="2" id="KW-0677">Repeat</keyword>
<evidence type="ECO:0000256" key="3">
    <source>
        <dbReference type="PROSITE-ProRule" id="PRU00221"/>
    </source>
</evidence>
<dbReference type="EMBL" id="JANBTW010000030">
    <property type="protein sequence ID" value="KAJ2677605.1"/>
    <property type="molecule type" value="Genomic_DNA"/>
</dbReference>
<dbReference type="SUPFAM" id="SSF50978">
    <property type="entry name" value="WD40 repeat-like"/>
    <property type="match status" value="1"/>
</dbReference>
<dbReference type="PRINTS" id="PR00320">
    <property type="entry name" value="GPROTEINBRPT"/>
</dbReference>
<evidence type="ECO:0000256" key="1">
    <source>
        <dbReference type="ARBA" id="ARBA00022574"/>
    </source>
</evidence>
<feature type="repeat" description="WD" evidence="3">
    <location>
        <begin position="319"/>
        <end position="351"/>
    </location>
</feature>
<dbReference type="InterPro" id="IPR015943">
    <property type="entry name" value="WD40/YVTN_repeat-like_dom_sf"/>
</dbReference>
<keyword evidence="1 3" id="KW-0853">WD repeat</keyword>
<feature type="repeat" description="WD" evidence="3">
    <location>
        <begin position="361"/>
        <end position="394"/>
    </location>
</feature>
<dbReference type="Proteomes" id="UP001151518">
    <property type="component" value="Unassembled WGS sequence"/>
</dbReference>
<feature type="repeat" description="WD" evidence="3">
    <location>
        <begin position="89"/>
        <end position="129"/>
    </location>
</feature>
<dbReference type="InterPro" id="IPR001680">
    <property type="entry name" value="WD40_rpt"/>
</dbReference>